<evidence type="ECO:0000313" key="3">
    <source>
        <dbReference type="Proteomes" id="UP000782854"/>
    </source>
</evidence>
<gene>
    <name evidence="2" type="primary">Marveld2</name>
    <name evidence="2" type="ORF">FQV19_0014620</name>
</gene>
<protein>
    <submittedName>
        <fullName evidence="2">MARVEL domain-containing protein 2</fullName>
    </submittedName>
</protein>
<feature type="non-terminal residue" evidence="2">
    <location>
        <position position="1"/>
    </location>
</feature>
<feature type="transmembrane region" description="Helical" evidence="1">
    <location>
        <begin position="28"/>
        <end position="48"/>
    </location>
</feature>
<sequence length="98" mass="10597">SPPSSALCQGPLLAGICRLAGAQAATLIFLFLTALLCLAGSLLSLWMWRREVAWKHQEAPGNSTPPPARAKHVTFEDEVVPLGRPSRRVPHTEEGEKS</sequence>
<dbReference type="OrthoDB" id="6284217at2759"/>
<keyword evidence="1" id="KW-0472">Membrane</keyword>
<keyword evidence="3" id="KW-1185">Reference proteome</keyword>
<feature type="non-terminal residue" evidence="2">
    <location>
        <position position="98"/>
    </location>
</feature>
<evidence type="ECO:0000256" key="1">
    <source>
        <dbReference type="SAM" id="Phobius"/>
    </source>
</evidence>
<dbReference type="EMBL" id="VULC01019424">
    <property type="protein sequence ID" value="KAF1506288.1"/>
    <property type="molecule type" value="Genomic_DNA"/>
</dbReference>
<organism evidence="2 3">
    <name type="scientific">Eudyptula minor</name>
    <name type="common">Little blue penguin</name>
    <name type="synonym">Aptenodytes minor</name>
    <dbReference type="NCBI Taxonomy" id="37083"/>
    <lineage>
        <taxon>Eukaryota</taxon>
        <taxon>Metazoa</taxon>
        <taxon>Chordata</taxon>
        <taxon>Craniata</taxon>
        <taxon>Vertebrata</taxon>
        <taxon>Euteleostomi</taxon>
        <taxon>Archelosauria</taxon>
        <taxon>Archosauria</taxon>
        <taxon>Dinosauria</taxon>
        <taxon>Saurischia</taxon>
        <taxon>Theropoda</taxon>
        <taxon>Coelurosauria</taxon>
        <taxon>Aves</taxon>
        <taxon>Neognathae</taxon>
        <taxon>Neoaves</taxon>
        <taxon>Aequornithes</taxon>
        <taxon>Sphenisciformes</taxon>
        <taxon>Spheniscidae</taxon>
        <taxon>Eudyptula</taxon>
    </lineage>
</organism>
<accession>A0A8J4IYF0</accession>
<dbReference type="Proteomes" id="UP000782854">
    <property type="component" value="Unassembled WGS sequence"/>
</dbReference>
<keyword evidence="1" id="KW-0812">Transmembrane</keyword>
<evidence type="ECO:0000313" key="2">
    <source>
        <dbReference type="EMBL" id="KAF1506288.1"/>
    </source>
</evidence>
<name>A0A8J4IYF0_EUDMI</name>
<proteinExistence type="predicted"/>
<reference evidence="2" key="1">
    <citation type="journal article" date="2019" name="Gigascience">
        <title>High-coverage genomes to elucidate the evolution of penguins.</title>
        <authorList>
            <person name="Pan H."/>
            <person name="Cole T.L."/>
            <person name="Bi X."/>
            <person name="Fang M."/>
            <person name="Zhou C."/>
            <person name="Yang Z."/>
            <person name="Ksepka D.T."/>
            <person name="Hart T."/>
            <person name="Bouzat J.L."/>
            <person name="Argilla L.S."/>
            <person name="Bertelsen M.F."/>
            <person name="Boersma P.D."/>
            <person name="Bost C.A."/>
            <person name="Cherel Y."/>
            <person name="Dann P."/>
            <person name="Fiddaman S.R."/>
            <person name="Howard P."/>
            <person name="Labuschagne K."/>
            <person name="Mattern T."/>
            <person name="Miller G."/>
            <person name="Parker P."/>
            <person name="Phillips R.A."/>
            <person name="Quillfeldt P."/>
            <person name="Ryan P.G."/>
            <person name="Taylor H."/>
            <person name="Thompson D.R."/>
            <person name="Young M.J."/>
            <person name="Ellegaard M.R."/>
            <person name="Gilbert M.T.P."/>
            <person name="Sinding M.S."/>
            <person name="Pacheco G."/>
            <person name="Shepherd L.D."/>
            <person name="Tennyson A.J.D."/>
            <person name="Grosser S."/>
            <person name="Kay E."/>
            <person name="Nupen L.J."/>
            <person name="Ellenberg U."/>
            <person name="Houston D.M."/>
            <person name="Reeve A.H."/>
            <person name="Johnson K."/>
            <person name="Masello J.F."/>
            <person name="Stracke T."/>
            <person name="McKinlay B."/>
            <person name="Borboroglu P.G."/>
            <person name="Zhang D.X."/>
            <person name="Zhang G."/>
        </authorList>
    </citation>
    <scope>NUCLEOTIDE SEQUENCE</scope>
    <source>
        <strain evidence="2">Gonzo</strain>
    </source>
</reference>
<comment type="caution">
    <text evidence="2">The sequence shown here is derived from an EMBL/GenBank/DDBJ whole genome shotgun (WGS) entry which is preliminary data.</text>
</comment>
<keyword evidence="1" id="KW-1133">Transmembrane helix</keyword>
<dbReference type="AlphaFoldDB" id="A0A8J4IYF0"/>